<feature type="domain" description="C2H2-type" evidence="8">
    <location>
        <begin position="513"/>
        <end position="541"/>
    </location>
</feature>
<feature type="binding site" evidence="6">
    <location>
        <position position="9"/>
    </location>
    <ligand>
        <name>Zn(2+)</name>
        <dbReference type="ChEBI" id="CHEBI:29105"/>
    </ligand>
</feature>
<dbReference type="InterPro" id="IPR013087">
    <property type="entry name" value="Znf_C2H2_type"/>
</dbReference>
<dbReference type="Gene3D" id="3.40.1800.20">
    <property type="match status" value="1"/>
</dbReference>
<evidence type="ECO:0000313" key="11">
    <source>
        <dbReference type="Proteomes" id="UP001566132"/>
    </source>
</evidence>
<dbReference type="InterPro" id="IPR012934">
    <property type="entry name" value="Znf_AD"/>
</dbReference>
<dbReference type="SUPFAM" id="SSF57716">
    <property type="entry name" value="Glucocorticoid receptor-like (DNA-binding domain)"/>
    <property type="match status" value="1"/>
</dbReference>
<gene>
    <name evidence="10" type="ORF">ABEB36_007285</name>
</gene>
<dbReference type="GO" id="GO:0008270">
    <property type="term" value="F:zinc ion binding"/>
    <property type="evidence" value="ECO:0007669"/>
    <property type="project" value="UniProtKB-UniRule"/>
</dbReference>
<feature type="domain" description="C2H2-type" evidence="8">
    <location>
        <begin position="628"/>
        <end position="656"/>
    </location>
</feature>
<feature type="binding site" evidence="6">
    <location>
        <position position="51"/>
    </location>
    <ligand>
        <name>Zn(2+)</name>
        <dbReference type="ChEBI" id="CHEBI:29105"/>
    </ligand>
</feature>
<dbReference type="SUPFAM" id="SSF57667">
    <property type="entry name" value="beta-beta-alpha zinc fingers"/>
    <property type="match status" value="4"/>
</dbReference>
<feature type="domain" description="C2H2-type" evidence="8">
    <location>
        <begin position="364"/>
        <end position="391"/>
    </location>
</feature>
<dbReference type="PROSITE" id="PS50157">
    <property type="entry name" value="ZINC_FINGER_C2H2_2"/>
    <property type="match status" value="8"/>
</dbReference>
<keyword evidence="4 6" id="KW-0862">Zinc</keyword>
<accession>A0ABD1ETF3</accession>
<evidence type="ECO:0000256" key="7">
    <source>
        <dbReference type="SAM" id="MobiDB-lite"/>
    </source>
</evidence>
<dbReference type="Gene3D" id="3.30.160.60">
    <property type="entry name" value="Classic Zinc Finger"/>
    <property type="match status" value="7"/>
</dbReference>
<sequence>MERELCRTCGKNGENFINIFNTEGLRTKIETCLPINVSQHCLLPDTLCTECYLSIENFYIFIKRCLQSIIILESQLNIQESCLRATRNNDQSANILLPKLQKCQEVQTDDYLDIMLSDRNEMPKSHFLVDYEIHSDSENCDENDFASGQVITEGNTQRFKAINQVIEDILSENPMFKSSLSNFNQYYFETVPKKPLKRKSDNIFEDNTKLDKTDASNKRKCSKPKKCEYMNLSNVKVKLEIEEGPKNDFDSNGVEEENSSMHCCFFCNVELPNSAALAEHCLMVHGNKVLKENKCKSSTHKRRNVPRLLKISDFKHNHSFEGTCDQQVPNEQLNITCPICIISFSTKPELFVHLQLAHSRIPIFLCGICMKQFHSQSSLTTHVMDCLKNRPMKNRYYCEVCGYDDNNFRTMESHILVHNFLWQICQKEIRNFDPEDYIKKNPDFVLINNSGSSIKNFSCLDCNRSDFDTFKKFSFHRRSVHSIFHCDLCNKFYGRSSHLWKHVNRLHKKHPSITCQICFKTSASKYHLAQHFAKIHRAKNPVLKKNFIQNRTDQDNMSSSQSESSYSEVNNESKKQSDVRILQANYSSPLNTQSEYKCRKCLKTFHRRLLLRKHKKNCRPRLQKDLLTRCTTCSRVFKDRQSLNKHLVNYHSDYECEICKEKVPSKCEIISHIRFKHPSSHLLCSVCENILRSKEDLLEHLLDHDNSFVCHFCGDTLSSKVKLKMHVLSLHRKILSLSCGICLKLFSTQHCLRTHVQKEHKDELKPPNTCPICGKSYGSRWKTFDHLNKSHGRFFKACNVCLEVFETQDELENHFSKLHPNHQINVNFSKNGKDNIKLDESTNFDCINNKKDMEQDNNSKSNENNVKEESKIELPIGEFSAQEMKMCLLEKRLLGKSVTQAVIDPDCYVGDLSMRSSLKENVSIKTVESLTNNGTKRTVYENSNDPSRCESCEKVFPAKKHLWQHYIRCHKGVAATVCGICLKTTENYNDLQRHLHQMHKSLLHGQGYGSNFICRVCGRYHNASSKLRLHMAIHKNFNWNLLDKDVNLDVKQENVEEDIYNNMIEQVDGFSGNDEETKLDFFNEVHKNQDFNNLLSFNNLLDALKSQNEVSTQYRSKSVIHRISQGSVNEESEESEELDNSVGQNSSISSEIKTEFCDYNETL</sequence>
<dbReference type="PANTHER" id="PTHR24379:SF121">
    <property type="entry name" value="C2H2-TYPE DOMAIN-CONTAINING PROTEIN"/>
    <property type="match status" value="1"/>
</dbReference>
<evidence type="ECO:0000256" key="1">
    <source>
        <dbReference type="ARBA" id="ARBA00022723"/>
    </source>
</evidence>
<feature type="binding site" evidence="6">
    <location>
        <position position="6"/>
    </location>
    <ligand>
        <name>Zn(2+)</name>
        <dbReference type="ChEBI" id="CHEBI:29105"/>
    </ligand>
</feature>
<feature type="domain" description="C2H2-type" evidence="8">
    <location>
        <begin position="947"/>
        <end position="975"/>
    </location>
</feature>
<feature type="compositionally biased region" description="Low complexity" evidence="7">
    <location>
        <begin position="556"/>
        <end position="570"/>
    </location>
</feature>
<keyword evidence="11" id="KW-1185">Reference proteome</keyword>
<name>A0ABD1ETF3_HYPHA</name>
<dbReference type="Pfam" id="PF07776">
    <property type="entry name" value="zf-AD"/>
    <property type="match status" value="1"/>
</dbReference>
<feature type="region of interest" description="Disordered" evidence="7">
    <location>
        <begin position="550"/>
        <end position="578"/>
    </location>
</feature>
<dbReference type="PROSITE" id="PS00028">
    <property type="entry name" value="ZINC_FINGER_C2H2_1"/>
    <property type="match status" value="8"/>
</dbReference>
<feature type="region of interest" description="Disordered" evidence="7">
    <location>
        <begin position="1124"/>
        <end position="1146"/>
    </location>
</feature>
<feature type="compositionally biased region" description="Acidic residues" evidence="7">
    <location>
        <begin position="1130"/>
        <end position="1139"/>
    </location>
</feature>
<dbReference type="PANTHER" id="PTHR24379">
    <property type="entry name" value="KRAB AND ZINC FINGER DOMAIN-CONTAINING"/>
    <property type="match status" value="1"/>
</dbReference>
<evidence type="ECO:0000256" key="2">
    <source>
        <dbReference type="ARBA" id="ARBA00022737"/>
    </source>
</evidence>
<feature type="domain" description="C2H2-type" evidence="8">
    <location>
        <begin position="484"/>
        <end position="512"/>
    </location>
</feature>
<evidence type="ECO:0000259" key="9">
    <source>
        <dbReference type="PROSITE" id="PS51915"/>
    </source>
</evidence>
<feature type="domain" description="C2H2-type" evidence="8">
    <location>
        <begin position="596"/>
        <end position="616"/>
    </location>
</feature>
<evidence type="ECO:0000313" key="10">
    <source>
        <dbReference type="EMBL" id="KAL1502087.1"/>
    </source>
</evidence>
<feature type="region of interest" description="Disordered" evidence="7">
    <location>
        <begin position="848"/>
        <end position="869"/>
    </location>
</feature>
<proteinExistence type="predicted"/>
<evidence type="ECO:0000256" key="6">
    <source>
        <dbReference type="PROSITE-ProRule" id="PRU01263"/>
    </source>
</evidence>
<keyword evidence="3 5" id="KW-0863">Zinc-finger</keyword>
<dbReference type="SMART" id="SM00355">
    <property type="entry name" value="ZnF_C2H2"/>
    <property type="match status" value="18"/>
</dbReference>
<dbReference type="EMBL" id="JBDJPC010000005">
    <property type="protein sequence ID" value="KAL1502087.1"/>
    <property type="molecule type" value="Genomic_DNA"/>
</dbReference>
<reference evidence="10 11" key="1">
    <citation type="submission" date="2024-05" db="EMBL/GenBank/DDBJ databases">
        <title>Genetic variation in Jamaican populations of the coffee berry borer (Hypothenemus hampei).</title>
        <authorList>
            <person name="Errbii M."/>
            <person name="Myrie A."/>
        </authorList>
    </citation>
    <scope>NUCLEOTIDE SEQUENCE [LARGE SCALE GENOMIC DNA]</scope>
    <source>
        <strain evidence="10">JA-Hopewell-2020-01-JO</strain>
        <tissue evidence="10">Whole body</tissue>
    </source>
</reference>
<evidence type="ECO:0000256" key="5">
    <source>
        <dbReference type="PROSITE-ProRule" id="PRU00042"/>
    </source>
</evidence>
<dbReference type="AlphaFoldDB" id="A0ABD1ETF3"/>
<feature type="domain" description="C2H2-type" evidence="8">
    <location>
        <begin position="1012"/>
        <end position="1034"/>
    </location>
</feature>
<comment type="caution">
    <text evidence="10">The sequence shown here is derived from an EMBL/GenBank/DDBJ whole genome shotgun (WGS) entry which is preliminary data.</text>
</comment>
<evidence type="ECO:0000259" key="8">
    <source>
        <dbReference type="PROSITE" id="PS50157"/>
    </source>
</evidence>
<dbReference type="Proteomes" id="UP001566132">
    <property type="component" value="Unassembled WGS sequence"/>
</dbReference>
<dbReference type="InterPro" id="IPR036236">
    <property type="entry name" value="Znf_C2H2_sf"/>
</dbReference>
<evidence type="ECO:0000256" key="4">
    <source>
        <dbReference type="ARBA" id="ARBA00022833"/>
    </source>
</evidence>
<feature type="domain" description="C2H2-type" evidence="8">
    <location>
        <begin position="737"/>
        <end position="765"/>
    </location>
</feature>
<feature type="domain" description="ZAD" evidence="9">
    <location>
        <begin position="4"/>
        <end position="75"/>
    </location>
</feature>
<keyword evidence="2" id="KW-0677">Repeat</keyword>
<dbReference type="PROSITE" id="PS51915">
    <property type="entry name" value="ZAD"/>
    <property type="match status" value="1"/>
</dbReference>
<organism evidence="10 11">
    <name type="scientific">Hypothenemus hampei</name>
    <name type="common">Coffee berry borer</name>
    <dbReference type="NCBI Taxonomy" id="57062"/>
    <lineage>
        <taxon>Eukaryota</taxon>
        <taxon>Metazoa</taxon>
        <taxon>Ecdysozoa</taxon>
        <taxon>Arthropoda</taxon>
        <taxon>Hexapoda</taxon>
        <taxon>Insecta</taxon>
        <taxon>Pterygota</taxon>
        <taxon>Neoptera</taxon>
        <taxon>Endopterygota</taxon>
        <taxon>Coleoptera</taxon>
        <taxon>Polyphaga</taxon>
        <taxon>Cucujiformia</taxon>
        <taxon>Curculionidae</taxon>
        <taxon>Scolytinae</taxon>
        <taxon>Hypothenemus</taxon>
    </lineage>
</organism>
<evidence type="ECO:0000256" key="3">
    <source>
        <dbReference type="ARBA" id="ARBA00022771"/>
    </source>
</evidence>
<protein>
    <submittedName>
        <fullName evidence="10">Uncharacterized protein</fullName>
    </submittedName>
</protein>
<keyword evidence="1 6" id="KW-0479">Metal-binding</keyword>
<dbReference type="SMART" id="SM00868">
    <property type="entry name" value="zf-AD"/>
    <property type="match status" value="2"/>
</dbReference>
<feature type="binding site" evidence="6">
    <location>
        <position position="48"/>
    </location>
    <ligand>
        <name>Zn(2+)</name>
        <dbReference type="ChEBI" id="CHEBI:29105"/>
    </ligand>
</feature>